<keyword evidence="1 5" id="KW-0963">Cytoplasm</keyword>
<dbReference type="PANTHER" id="PTHR38101:SF1">
    <property type="entry name" value="UPF0307 PROTEIN YJGA"/>
    <property type="match status" value="1"/>
</dbReference>
<name>A0ABP9QWU7_9RHOO</name>
<feature type="region of interest" description="Disordered" evidence="6">
    <location>
        <begin position="1"/>
        <end position="23"/>
    </location>
</feature>
<dbReference type="SUPFAM" id="SSF158710">
    <property type="entry name" value="PSPTO4464-like"/>
    <property type="match status" value="1"/>
</dbReference>
<evidence type="ECO:0000256" key="1">
    <source>
        <dbReference type="ARBA" id="ARBA00022490"/>
    </source>
</evidence>
<dbReference type="RefSeq" id="WP_345533879.1">
    <property type="nucleotide sequence ID" value="NZ_BAABLD010000011.1"/>
</dbReference>
<comment type="function">
    <text evidence="5">Member of a network of 50S ribosomal subunit biogenesis factors which assembles along the 30S-50S interface, preventing incorrect 23S rRNA structures from forming. Promotes peptidyl transferase center (PTC) maturation.</text>
</comment>
<comment type="similarity">
    <text evidence="5">Belongs to the DarP family.</text>
</comment>
<keyword evidence="2 5" id="KW-0690">Ribosome biogenesis</keyword>
<accession>A0ABP9QWU7</accession>
<evidence type="ECO:0000256" key="3">
    <source>
        <dbReference type="ARBA" id="ARBA00022730"/>
    </source>
</evidence>
<keyword evidence="3 5" id="KW-0699">rRNA-binding</keyword>
<dbReference type="CDD" id="cd16331">
    <property type="entry name" value="YjgA-like"/>
    <property type="match status" value="1"/>
</dbReference>
<evidence type="ECO:0000256" key="5">
    <source>
        <dbReference type="HAMAP-Rule" id="MF_00765"/>
    </source>
</evidence>
<dbReference type="EMBL" id="BAABLD010000011">
    <property type="protein sequence ID" value="GAA5168906.1"/>
    <property type="molecule type" value="Genomic_DNA"/>
</dbReference>
<proteinExistence type="inferred from homology"/>
<dbReference type="Proteomes" id="UP001500547">
    <property type="component" value="Unassembled WGS sequence"/>
</dbReference>
<evidence type="ECO:0000256" key="6">
    <source>
        <dbReference type="SAM" id="MobiDB-lite"/>
    </source>
</evidence>
<organism evidence="7 8">
    <name type="scientific">Viridibacterium curvum</name>
    <dbReference type="NCBI Taxonomy" id="1101404"/>
    <lineage>
        <taxon>Bacteria</taxon>
        <taxon>Pseudomonadati</taxon>
        <taxon>Pseudomonadota</taxon>
        <taxon>Betaproteobacteria</taxon>
        <taxon>Rhodocyclales</taxon>
        <taxon>Rhodocyclaceae</taxon>
        <taxon>Viridibacterium</taxon>
    </lineage>
</organism>
<evidence type="ECO:0000313" key="7">
    <source>
        <dbReference type="EMBL" id="GAA5168906.1"/>
    </source>
</evidence>
<dbReference type="NCBIfam" id="NF003593">
    <property type="entry name" value="PRK05255.1-1"/>
    <property type="match status" value="1"/>
</dbReference>
<keyword evidence="8" id="KW-1185">Reference proteome</keyword>
<evidence type="ECO:0000256" key="2">
    <source>
        <dbReference type="ARBA" id="ARBA00022517"/>
    </source>
</evidence>
<comment type="subcellular location">
    <subcellularLocation>
        <location evidence="5">Cytoplasm</location>
    </subcellularLocation>
    <text evidence="5">Associates with late stage pre-50S ribosomal subunits.</text>
</comment>
<sequence>MQEKTKPEYDGPSKSQRKRDMHSLQALGEELVKLSGERLAKIDIDERLREAIRDAHRMQPRTEEFRRQMQFIGRLMREAETGPIRAALDAVNGKSRAETARMHRLEALRERFLEDEQVASEIATQYPGADLQHLRQLRRNALKEREQNRPPRAFRELFKLLRELETAGTEAAAPEFDEHDEGDDE</sequence>
<evidence type="ECO:0000313" key="8">
    <source>
        <dbReference type="Proteomes" id="UP001500547"/>
    </source>
</evidence>
<dbReference type="HAMAP" id="MF_00765">
    <property type="entry name" value="DarP"/>
    <property type="match status" value="1"/>
</dbReference>
<feature type="compositionally biased region" description="Basic and acidic residues" evidence="6">
    <location>
        <begin position="1"/>
        <end position="11"/>
    </location>
</feature>
<dbReference type="InterPro" id="IPR006839">
    <property type="entry name" value="DarP"/>
</dbReference>
<dbReference type="PIRSF" id="PIRSF016183">
    <property type="entry name" value="UCP016183"/>
    <property type="match status" value="1"/>
</dbReference>
<keyword evidence="4 5" id="KW-0694">RNA-binding</keyword>
<dbReference type="InterPro" id="IPR023153">
    <property type="entry name" value="DarP_sf"/>
</dbReference>
<reference evidence="8" key="1">
    <citation type="journal article" date="2019" name="Int. J. Syst. Evol. Microbiol.">
        <title>The Global Catalogue of Microorganisms (GCM) 10K type strain sequencing project: providing services to taxonomists for standard genome sequencing and annotation.</title>
        <authorList>
            <consortium name="The Broad Institute Genomics Platform"/>
            <consortium name="The Broad Institute Genome Sequencing Center for Infectious Disease"/>
            <person name="Wu L."/>
            <person name="Ma J."/>
        </authorList>
    </citation>
    <scope>NUCLEOTIDE SEQUENCE [LARGE SCALE GENOMIC DNA]</scope>
    <source>
        <strain evidence="8">JCM 18715</strain>
    </source>
</reference>
<gene>
    <name evidence="7" type="primary">yjgA</name>
    <name evidence="5" type="synonym">darP</name>
    <name evidence="7" type="ORF">GCM10025770_29680</name>
</gene>
<protein>
    <recommendedName>
        <fullName evidence="5">Dual-action ribosomal maturation protein DarP</fullName>
    </recommendedName>
    <alternativeName>
        <fullName evidence="5">Large ribosomal subunit assembly factor DarP</fullName>
    </alternativeName>
</protein>
<dbReference type="Gene3D" id="1.10.60.30">
    <property type="entry name" value="PSPTO4464-like domains"/>
    <property type="match status" value="2"/>
</dbReference>
<dbReference type="PANTHER" id="PTHR38101">
    <property type="entry name" value="UPF0307 PROTEIN YJGA"/>
    <property type="match status" value="1"/>
</dbReference>
<comment type="caution">
    <text evidence="7">The sequence shown here is derived from an EMBL/GenBank/DDBJ whole genome shotgun (WGS) entry which is preliminary data.</text>
</comment>
<evidence type="ECO:0000256" key="4">
    <source>
        <dbReference type="ARBA" id="ARBA00022884"/>
    </source>
</evidence>
<dbReference type="Pfam" id="PF04751">
    <property type="entry name" value="DarP"/>
    <property type="match status" value="1"/>
</dbReference>